<reference evidence="1" key="1">
    <citation type="journal article" date="2015" name="Nature">
        <title>Complex archaea that bridge the gap between prokaryotes and eukaryotes.</title>
        <authorList>
            <person name="Spang A."/>
            <person name="Saw J.H."/>
            <person name="Jorgensen S.L."/>
            <person name="Zaremba-Niedzwiedzka K."/>
            <person name="Martijn J."/>
            <person name="Lind A.E."/>
            <person name="van Eijk R."/>
            <person name="Schleper C."/>
            <person name="Guy L."/>
            <person name="Ettema T.J."/>
        </authorList>
    </citation>
    <scope>NUCLEOTIDE SEQUENCE</scope>
</reference>
<dbReference type="EMBL" id="LAZR01001231">
    <property type="protein sequence ID" value="KKN48227.1"/>
    <property type="molecule type" value="Genomic_DNA"/>
</dbReference>
<organism evidence="1">
    <name type="scientific">marine sediment metagenome</name>
    <dbReference type="NCBI Taxonomy" id="412755"/>
    <lineage>
        <taxon>unclassified sequences</taxon>
        <taxon>metagenomes</taxon>
        <taxon>ecological metagenomes</taxon>
    </lineage>
</organism>
<dbReference type="InterPro" id="IPR036249">
    <property type="entry name" value="Thioredoxin-like_sf"/>
</dbReference>
<accession>A0A0F9RF47</accession>
<evidence type="ECO:0008006" key="2">
    <source>
        <dbReference type="Google" id="ProtNLM"/>
    </source>
</evidence>
<dbReference type="AlphaFoldDB" id="A0A0F9RF47"/>
<gene>
    <name evidence="1" type="ORF">LCGC14_0654890</name>
</gene>
<name>A0A0F9RF47_9ZZZZ</name>
<proteinExistence type="predicted"/>
<dbReference type="SUPFAM" id="SSF52833">
    <property type="entry name" value="Thioredoxin-like"/>
    <property type="match status" value="1"/>
</dbReference>
<sequence length="104" mass="11435">MAIQEKFDECYSIEDNQKALACLKEMVKHSSGSCRPKLVLLTQKNCVPCSEEKTLRKPDIASGVIQEVNIDSSEGLEIIAKNGIDNVPALLFLDCNNNLINPSV</sequence>
<comment type="caution">
    <text evidence="1">The sequence shown here is derived from an EMBL/GenBank/DDBJ whole genome shotgun (WGS) entry which is preliminary data.</text>
</comment>
<evidence type="ECO:0000313" key="1">
    <source>
        <dbReference type="EMBL" id="KKN48227.1"/>
    </source>
</evidence>
<protein>
    <recommendedName>
        <fullName evidence="2">Thioredoxin-like fold domain-containing protein</fullName>
    </recommendedName>
</protein>